<dbReference type="SMART" id="SM00184">
    <property type="entry name" value="RING"/>
    <property type="match status" value="1"/>
</dbReference>
<protein>
    <recommendedName>
        <fullName evidence="5">RING-type domain-containing protein</fullName>
    </recommendedName>
</protein>
<dbReference type="EMBL" id="WIUZ02000003">
    <property type="protein sequence ID" value="KAF9789459.1"/>
    <property type="molecule type" value="Genomic_DNA"/>
</dbReference>
<evidence type="ECO:0000313" key="6">
    <source>
        <dbReference type="EMBL" id="KAF9789459.1"/>
    </source>
</evidence>
<keyword evidence="2 4" id="KW-0863">Zinc-finger</keyword>
<keyword evidence="1" id="KW-0479">Metal-binding</keyword>
<dbReference type="InterPro" id="IPR001841">
    <property type="entry name" value="Znf_RING"/>
</dbReference>
<reference evidence="6" key="2">
    <citation type="submission" date="2020-11" db="EMBL/GenBank/DDBJ databases">
        <authorList>
            <consortium name="DOE Joint Genome Institute"/>
            <person name="Kuo A."/>
            <person name="Miyauchi S."/>
            <person name="Kiss E."/>
            <person name="Drula E."/>
            <person name="Kohler A."/>
            <person name="Sanchez-Garcia M."/>
            <person name="Andreopoulos B."/>
            <person name="Barry K.W."/>
            <person name="Bonito G."/>
            <person name="Buee M."/>
            <person name="Carver A."/>
            <person name="Chen C."/>
            <person name="Cichocki N."/>
            <person name="Clum A."/>
            <person name="Culley D."/>
            <person name="Crous P.W."/>
            <person name="Fauchery L."/>
            <person name="Girlanda M."/>
            <person name="Hayes R."/>
            <person name="Keri Z."/>
            <person name="Labutti K."/>
            <person name="Lipzen A."/>
            <person name="Lombard V."/>
            <person name="Magnuson J."/>
            <person name="Maillard F."/>
            <person name="Morin E."/>
            <person name="Murat C."/>
            <person name="Nolan M."/>
            <person name="Ohm R."/>
            <person name="Pangilinan J."/>
            <person name="Pereira M."/>
            <person name="Perotto S."/>
            <person name="Peter M."/>
            <person name="Riley R."/>
            <person name="Sitrit Y."/>
            <person name="Stielow B."/>
            <person name="Szollosi G."/>
            <person name="Zifcakova L."/>
            <person name="Stursova M."/>
            <person name="Spatafora J.W."/>
            <person name="Tedersoo L."/>
            <person name="Vaario L.-M."/>
            <person name="Yamada A."/>
            <person name="Yan M."/>
            <person name="Wang P."/>
            <person name="Xu J."/>
            <person name="Bruns T."/>
            <person name="Baldrian P."/>
            <person name="Vilgalys R."/>
            <person name="Henrissat B."/>
            <person name="Grigoriev I.V."/>
            <person name="Hibbett D."/>
            <person name="Nagy L.G."/>
            <person name="Martin F.M."/>
        </authorList>
    </citation>
    <scope>NUCLEOTIDE SEQUENCE</scope>
    <source>
        <strain evidence="6">UH-Tt-Lm1</strain>
    </source>
</reference>
<evidence type="ECO:0000256" key="3">
    <source>
        <dbReference type="ARBA" id="ARBA00022833"/>
    </source>
</evidence>
<comment type="caution">
    <text evidence="6">The sequence shown here is derived from an EMBL/GenBank/DDBJ whole genome shotgun (WGS) entry which is preliminary data.</text>
</comment>
<dbReference type="Proteomes" id="UP000736335">
    <property type="component" value="Unassembled WGS sequence"/>
</dbReference>
<proteinExistence type="predicted"/>
<reference evidence="6" key="1">
    <citation type="journal article" date="2020" name="Nat. Commun.">
        <title>Large-scale genome sequencing of mycorrhizal fungi provides insights into the early evolution of symbiotic traits.</title>
        <authorList>
            <person name="Miyauchi S."/>
            <person name="Kiss E."/>
            <person name="Kuo A."/>
            <person name="Drula E."/>
            <person name="Kohler A."/>
            <person name="Sanchez-Garcia M."/>
            <person name="Morin E."/>
            <person name="Andreopoulos B."/>
            <person name="Barry K.W."/>
            <person name="Bonito G."/>
            <person name="Buee M."/>
            <person name="Carver A."/>
            <person name="Chen C."/>
            <person name="Cichocki N."/>
            <person name="Clum A."/>
            <person name="Culley D."/>
            <person name="Crous P.W."/>
            <person name="Fauchery L."/>
            <person name="Girlanda M."/>
            <person name="Hayes R.D."/>
            <person name="Keri Z."/>
            <person name="LaButti K."/>
            <person name="Lipzen A."/>
            <person name="Lombard V."/>
            <person name="Magnuson J."/>
            <person name="Maillard F."/>
            <person name="Murat C."/>
            <person name="Nolan M."/>
            <person name="Ohm R.A."/>
            <person name="Pangilinan J."/>
            <person name="Pereira M.F."/>
            <person name="Perotto S."/>
            <person name="Peter M."/>
            <person name="Pfister S."/>
            <person name="Riley R."/>
            <person name="Sitrit Y."/>
            <person name="Stielow J.B."/>
            <person name="Szollosi G."/>
            <person name="Zifcakova L."/>
            <person name="Stursova M."/>
            <person name="Spatafora J.W."/>
            <person name="Tedersoo L."/>
            <person name="Vaario L.M."/>
            <person name="Yamada A."/>
            <person name="Yan M."/>
            <person name="Wang P."/>
            <person name="Xu J."/>
            <person name="Bruns T."/>
            <person name="Baldrian P."/>
            <person name="Vilgalys R."/>
            <person name="Dunand C."/>
            <person name="Henrissat B."/>
            <person name="Grigoriev I.V."/>
            <person name="Hibbett D."/>
            <person name="Nagy L.G."/>
            <person name="Martin F.M."/>
        </authorList>
    </citation>
    <scope>NUCLEOTIDE SEQUENCE</scope>
    <source>
        <strain evidence="6">UH-Tt-Lm1</strain>
    </source>
</reference>
<feature type="domain" description="RING-type" evidence="5">
    <location>
        <begin position="103"/>
        <end position="143"/>
    </location>
</feature>
<dbReference type="PROSITE" id="PS50089">
    <property type="entry name" value="ZF_RING_2"/>
    <property type="match status" value="1"/>
</dbReference>
<organism evidence="6 7">
    <name type="scientific">Thelephora terrestris</name>
    <dbReference type="NCBI Taxonomy" id="56493"/>
    <lineage>
        <taxon>Eukaryota</taxon>
        <taxon>Fungi</taxon>
        <taxon>Dikarya</taxon>
        <taxon>Basidiomycota</taxon>
        <taxon>Agaricomycotina</taxon>
        <taxon>Agaricomycetes</taxon>
        <taxon>Thelephorales</taxon>
        <taxon>Thelephoraceae</taxon>
        <taxon>Thelephora</taxon>
    </lineage>
</organism>
<dbReference type="Gene3D" id="3.30.40.10">
    <property type="entry name" value="Zinc/RING finger domain, C3HC4 (zinc finger)"/>
    <property type="match status" value="1"/>
</dbReference>
<sequence>MQNQAYIKQLQEDHKTLKKGFIQLHEKYAESTARVAALDKELDGCRKELNGCHDDCQQLRDRAVVTNYVDHALRKVCFPHYLWIYFLTCLQEVMDEVCEKLKCMICLDVYALPYSLDCRHVWCGPCLIEWFTSQGNTNCPGCRAESIGQPQRDFVLSGILSMVYEAQGRNAPTNLSENFDPSLFAKIYAEKEERERYDVQDELSRL</sequence>
<keyword evidence="7" id="KW-1185">Reference proteome</keyword>
<evidence type="ECO:0000313" key="7">
    <source>
        <dbReference type="Proteomes" id="UP000736335"/>
    </source>
</evidence>
<keyword evidence="3" id="KW-0862">Zinc</keyword>
<name>A0A9P6HNR0_9AGAM</name>
<dbReference type="SUPFAM" id="SSF57850">
    <property type="entry name" value="RING/U-box"/>
    <property type="match status" value="1"/>
</dbReference>
<evidence type="ECO:0000256" key="1">
    <source>
        <dbReference type="ARBA" id="ARBA00022723"/>
    </source>
</evidence>
<evidence type="ECO:0000256" key="2">
    <source>
        <dbReference type="ARBA" id="ARBA00022771"/>
    </source>
</evidence>
<dbReference type="InterPro" id="IPR013083">
    <property type="entry name" value="Znf_RING/FYVE/PHD"/>
</dbReference>
<evidence type="ECO:0000256" key="4">
    <source>
        <dbReference type="PROSITE-ProRule" id="PRU00175"/>
    </source>
</evidence>
<dbReference type="AlphaFoldDB" id="A0A9P6HNR0"/>
<dbReference type="GO" id="GO:0008270">
    <property type="term" value="F:zinc ion binding"/>
    <property type="evidence" value="ECO:0007669"/>
    <property type="project" value="UniProtKB-KW"/>
</dbReference>
<evidence type="ECO:0000259" key="5">
    <source>
        <dbReference type="PROSITE" id="PS50089"/>
    </source>
</evidence>
<accession>A0A9P6HNR0</accession>
<dbReference type="OrthoDB" id="5330228at2759"/>
<dbReference type="Pfam" id="PF00097">
    <property type="entry name" value="zf-C3HC4"/>
    <property type="match status" value="1"/>
</dbReference>
<dbReference type="InterPro" id="IPR018957">
    <property type="entry name" value="Znf_C3HC4_RING-type"/>
</dbReference>
<gene>
    <name evidence="6" type="ORF">BJ322DRAFT_1105310</name>
</gene>